<dbReference type="AlphaFoldDB" id="W1XGC2"/>
<dbReference type="InterPro" id="IPR001453">
    <property type="entry name" value="MoaB/Mog_dom"/>
</dbReference>
<dbReference type="InterPro" id="IPR050101">
    <property type="entry name" value="CinA"/>
</dbReference>
<accession>W1XGC2</accession>
<dbReference type="EMBL" id="AZMM01016077">
    <property type="protein sequence ID" value="ETJ29388.1"/>
    <property type="molecule type" value="Genomic_DNA"/>
</dbReference>
<name>W1XGC2_9ZZZZ</name>
<protein>
    <recommendedName>
        <fullName evidence="1">MoaB/Mog domain-containing protein</fullName>
    </recommendedName>
</protein>
<organism evidence="2">
    <name type="scientific">human gut metagenome</name>
    <dbReference type="NCBI Taxonomy" id="408170"/>
    <lineage>
        <taxon>unclassified sequences</taxon>
        <taxon>metagenomes</taxon>
        <taxon>organismal metagenomes</taxon>
    </lineage>
</organism>
<reference evidence="2" key="1">
    <citation type="submission" date="2013-12" db="EMBL/GenBank/DDBJ databases">
        <title>A Varibaculum cambriense genome reconstructed from a premature infant gut community with otherwise low bacterial novelty that shifts toward anaerobic metabolism during the third week of life.</title>
        <authorList>
            <person name="Brown C.T."/>
            <person name="Sharon I."/>
            <person name="Thomas B.C."/>
            <person name="Castelle C.J."/>
            <person name="Morowitz M.J."/>
            <person name="Banfield J.F."/>
        </authorList>
    </citation>
    <scope>NUCLEOTIDE SEQUENCE</scope>
</reference>
<gene>
    <name evidence="2" type="ORF">Q604_UNBC16077G0001</name>
</gene>
<feature type="non-terminal residue" evidence="2">
    <location>
        <position position="67"/>
    </location>
</feature>
<dbReference type="PANTHER" id="PTHR13939:SF0">
    <property type="entry name" value="NMN AMIDOHYDROLASE-LIKE PROTEIN YFAY"/>
    <property type="match status" value="1"/>
</dbReference>
<comment type="caution">
    <text evidence="2">The sequence shown here is derived from an EMBL/GenBank/DDBJ whole genome shotgun (WGS) entry which is preliminary data.</text>
</comment>
<dbReference type="InterPro" id="IPR036425">
    <property type="entry name" value="MoaB/Mog-like_dom_sf"/>
</dbReference>
<sequence>FDCGGDLMIVELISTGSELLLGDTVNTNVSWLAQELNKLGYTIAHQSVVGDNPKRMAEVFQLASTRA</sequence>
<dbReference type="Gene3D" id="3.40.980.10">
    <property type="entry name" value="MoaB/Mog-like domain"/>
    <property type="match status" value="1"/>
</dbReference>
<evidence type="ECO:0000313" key="2">
    <source>
        <dbReference type="EMBL" id="ETJ29388.1"/>
    </source>
</evidence>
<dbReference type="SUPFAM" id="SSF53218">
    <property type="entry name" value="Molybdenum cofactor biosynthesis proteins"/>
    <property type="match status" value="1"/>
</dbReference>
<feature type="non-terminal residue" evidence="2">
    <location>
        <position position="1"/>
    </location>
</feature>
<dbReference type="Pfam" id="PF00994">
    <property type="entry name" value="MoCF_biosynth"/>
    <property type="match status" value="1"/>
</dbReference>
<proteinExistence type="predicted"/>
<feature type="domain" description="MoaB/Mog" evidence="1">
    <location>
        <begin position="12"/>
        <end position="63"/>
    </location>
</feature>
<evidence type="ECO:0000259" key="1">
    <source>
        <dbReference type="Pfam" id="PF00994"/>
    </source>
</evidence>
<dbReference type="PANTHER" id="PTHR13939">
    <property type="entry name" value="NICOTINAMIDE-NUCLEOTIDE AMIDOHYDROLASE PNCC"/>
    <property type="match status" value="1"/>
</dbReference>